<protein>
    <submittedName>
        <fullName evidence="1">Uncharacterized protein</fullName>
    </submittedName>
</protein>
<accession>A0ACC2S5E4</accession>
<comment type="caution">
    <text evidence="1">The sequence shown here is derived from an EMBL/GenBank/DDBJ whole genome shotgun (WGS) entry which is preliminary data.</text>
</comment>
<dbReference type="EMBL" id="QTSX02005800">
    <property type="protein sequence ID" value="KAJ9057381.1"/>
    <property type="molecule type" value="Genomic_DNA"/>
</dbReference>
<organism evidence="1 2">
    <name type="scientific">Entomophthora muscae</name>
    <dbReference type="NCBI Taxonomy" id="34485"/>
    <lineage>
        <taxon>Eukaryota</taxon>
        <taxon>Fungi</taxon>
        <taxon>Fungi incertae sedis</taxon>
        <taxon>Zoopagomycota</taxon>
        <taxon>Entomophthoromycotina</taxon>
        <taxon>Entomophthoromycetes</taxon>
        <taxon>Entomophthorales</taxon>
        <taxon>Entomophthoraceae</taxon>
        <taxon>Entomophthora</taxon>
    </lineage>
</organism>
<keyword evidence="2" id="KW-1185">Reference proteome</keyword>
<name>A0ACC2S5E4_9FUNG</name>
<dbReference type="Proteomes" id="UP001165960">
    <property type="component" value="Unassembled WGS sequence"/>
</dbReference>
<sequence length="125" mass="14732">MLYGREALLRDEVEHFSYQTWQDHAEAVEAHTKLIWEVYAQAREKARQVQFICQSKWNAQNRFRMNPMFKEGDLAVENYTAWVAEVNWSFSDKWCISRAQFPVEGNQQGDGSQIRKSSPTVLEEE</sequence>
<evidence type="ECO:0000313" key="1">
    <source>
        <dbReference type="EMBL" id="KAJ9057381.1"/>
    </source>
</evidence>
<reference evidence="1" key="1">
    <citation type="submission" date="2022-04" db="EMBL/GenBank/DDBJ databases">
        <title>Genome of the entomopathogenic fungus Entomophthora muscae.</title>
        <authorList>
            <person name="Elya C."/>
            <person name="Lovett B.R."/>
            <person name="Lee E."/>
            <person name="Macias A.M."/>
            <person name="Hajek A.E."/>
            <person name="De Bivort B.L."/>
            <person name="Kasson M.T."/>
            <person name="De Fine Licht H.H."/>
            <person name="Stajich J.E."/>
        </authorList>
    </citation>
    <scope>NUCLEOTIDE SEQUENCE</scope>
    <source>
        <strain evidence="1">Berkeley</strain>
    </source>
</reference>
<gene>
    <name evidence="1" type="ORF">DSO57_1023250</name>
</gene>
<proteinExistence type="predicted"/>
<evidence type="ECO:0000313" key="2">
    <source>
        <dbReference type="Proteomes" id="UP001165960"/>
    </source>
</evidence>